<keyword evidence="6 11" id="KW-0798">TonB box</keyword>
<keyword evidence="7 10" id="KW-0472">Membrane</keyword>
<dbReference type="EMBL" id="JANFQO010000003">
    <property type="protein sequence ID" value="MCQ4163952.1"/>
    <property type="molecule type" value="Genomic_DNA"/>
</dbReference>
<evidence type="ECO:0000256" key="1">
    <source>
        <dbReference type="ARBA" id="ARBA00004571"/>
    </source>
</evidence>
<dbReference type="Pfam" id="PF00593">
    <property type="entry name" value="TonB_dep_Rec_b-barrel"/>
    <property type="match status" value="1"/>
</dbReference>
<dbReference type="CDD" id="cd01347">
    <property type="entry name" value="ligand_gated_channel"/>
    <property type="match status" value="1"/>
</dbReference>
<evidence type="ECO:0000256" key="10">
    <source>
        <dbReference type="PROSITE-ProRule" id="PRU01360"/>
    </source>
</evidence>
<protein>
    <submittedName>
        <fullName evidence="15">TonB-dependent siderophore receptor</fullName>
    </submittedName>
</protein>
<keyword evidence="16" id="KW-1185">Reference proteome</keyword>
<comment type="caution">
    <text evidence="15">The sequence shown here is derived from an EMBL/GenBank/DDBJ whole genome shotgun (WGS) entry which is preliminary data.</text>
</comment>
<gene>
    <name evidence="15" type="ORF">NM961_04440</name>
</gene>
<evidence type="ECO:0000256" key="6">
    <source>
        <dbReference type="ARBA" id="ARBA00023077"/>
    </source>
</evidence>
<organism evidence="15 16">
    <name type="scientific">Tahibacter harae</name>
    <dbReference type="NCBI Taxonomy" id="2963937"/>
    <lineage>
        <taxon>Bacteria</taxon>
        <taxon>Pseudomonadati</taxon>
        <taxon>Pseudomonadota</taxon>
        <taxon>Gammaproteobacteria</taxon>
        <taxon>Lysobacterales</taxon>
        <taxon>Rhodanobacteraceae</taxon>
        <taxon>Tahibacter</taxon>
    </lineage>
</organism>
<evidence type="ECO:0000256" key="12">
    <source>
        <dbReference type="SAM" id="SignalP"/>
    </source>
</evidence>
<sequence length="820" mass="88339">MSNSSYIRSAATTPPRLLTTALGLALAAAAPHAFAETAAAETAAADAGSAVSADAVTAPDVADGRRGRDTTSLDAVDVTGVAVKEASSPKYTAPLRDTPQTIEVVPQEVMAQQNLLSLRDVLSTLPGITFGAGEGGGGFGDSINLRGFAASNDIQVDGVRDSAQYSRSDTFNLEQIEVVNGASSVYSGAGSVGGTINLVSKAAREGDFTNLGAAVGTDSYARVTLDSNQMIGDSVAVRVNLMGHRNDVPGRDVEEMKRWGFAPSIAFGLGSDTTFTLSYLHQRDDNTPQYGVPYFFAGNRGFTLPGDFDPSTYYGYRNVDTQEIEIDSFTAVLNHTFSDSLSLRNFTRAQEVNQFLIVDPPQGTFCLANNRTPTGASCEVTTTPVTGQPPVTIVVPINTYMPSGPRGNVRDTTNRLLINQTDLTANFNTGAVEHTLVGGFSLMHESYALDGSSEFRNPDGSNPYLAPNHLPFTDPYRPDTLYTGPRNRTLTSKVDGELDNAAVYAFDTLKFSEQWQANVGMRYEHNEGSSTTYNVANGAVTSAAPPAKNSDDMFSYRAGLVFKPVEAGSIYFAYGNSKTPSKASVNGSCTQNASPTAGTNNCNVDPESAINYELGTKWELLDQRLSLTASIFRNERENYRVSDPNNIGENPSGEQVLDGKARVDGVILGASGTITKNWAVYANYTYLDSEVLQGVSDKAAAAGADYTRGDDLVSVPKHSFNAWTTLDVGQWQFGYGVNYQGEFYLNQHSETNRNGPLAKSDDYWTHRAMAAWNVNRDLRLQLNINNLFDKEYYTRIRTSANGWATPGEGRQVTVQANYAF</sequence>
<feature type="domain" description="TonB-dependent receptor-like beta-barrel" evidence="13">
    <location>
        <begin position="268"/>
        <end position="787"/>
    </location>
</feature>
<evidence type="ECO:0000256" key="4">
    <source>
        <dbReference type="ARBA" id="ARBA00022452"/>
    </source>
</evidence>
<keyword evidence="5 10" id="KW-0812">Transmembrane</keyword>
<evidence type="ECO:0000256" key="5">
    <source>
        <dbReference type="ARBA" id="ARBA00022692"/>
    </source>
</evidence>
<keyword evidence="3 10" id="KW-0813">Transport</keyword>
<evidence type="ECO:0000313" key="15">
    <source>
        <dbReference type="EMBL" id="MCQ4163952.1"/>
    </source>
</evidence>
<keyword evidence="12" id="KW-0732">Signal</keyword>
<comment type="similarity">
    <text evidence="2 10 11">Belongs to the TonB-dependent receptor family.</text>
</comment>
<dbReference type="Gene3D" id="2.170.130.10">
    <property type="entry name" value="TonB-dependent receptor, plug domain"/>
    <property type="match status" value="1"/>
</dbReference>
<dbReference type="PROSITE" id="PS52016">
    <property type="entry name" value="TONB_DEPENDENT_REC_3"/>
    <property type="match status" value="1"/>
</dbReference>
<keyword evidence="4 10" id="KW-1134">Transmembrane beta strand</keyword>
<accession>A0ABT1QP59</accession>
<dbReference type="InterPro" id="IPR000531">
    <property type="entry name" value="Beta-barrel_TonB"/>
</dbReference>
<evidence type="ECO:0000313" key="16">
    <source>
        <dbReference type="Proteomes" id="UP001165498"/>
    </source>
</evidence>
<dbReference type="NCBIfam" id="TIGR01783">
    <property type="entry name" value="TonB-siderophor"/>
    <property type="match status" value="1"/>
</dbReference>
<keyword evidence="9 10" id="KW-0998">Cell outer membrane</keyword>
<dbReference type="Proteomes" id="UP001165498">
    <property type="component" value="Unassembled WGS sequence"/>
</dbReference>
<evidence type="ECO:0000259" key="14">
    <source>
        <dbReference type="Pfam" id="PF07715"/>
    </source>
</evidence>
<evidence type="ECO:0000256" key="7">
    <source>
        <dbReference type="ARBA" id="ARBA00023136"/>
    </source>
</evidence>
<feature type="chain" id="PRO_5045878142" evidence="12">
    <location>
        <begin position="36"/>
        <end position="820"/>
    </location>
</feature>
<dbReference type="InterPro" id="IPR010105">
    <property type="entry name" value="TonB_sidphr_rcpt"/>
</dbReference>
<dbReference type="Pfam" id="PF07715">
    <property type="entry name" value="Plug"/>
    <property type="match status" value="1"/>
</dbReference>
<dbReference type="SUPFAM" id="SSF56935">
    <property type="entry name" value="Porins"/>
    <property type="match status" value="1"/>
</dbReference>
<feature type="signal peptide" evidence="12">
    <location>
        <begin position="1"/>
        <end position="35"/>
    </location>
</feature>
<keyword evidence="8 15" id="KW-0675">Receptor</keyword>
<evidence type="ECO:0000259" key="13">
    <source>
        <dbReference type="Pfam" id="PF00593"/>
    </source>
</evidence>
<evidence type="ECO:0000256" key="3">
    <source>
        <dbReference type="ARBA" id="ARBA00022448"/>
    </source>
</evidence>
<feature type="domain" description="TonB-dependent receptor plug" evidence="14">
    <location>
        <begin position="95"/>
        <end position="195"/>
    </location>
</feature>
<dbReference type="InterPro" id="IPR037066">
    <property type="entry name" value="Plug_dom_sf"/>
</dbReference>
<name>A0ABT1QP59_9GAMM</name>
<dbReference type="PANTHER" id="PTHR32552:SF83">
    <property type="entry name" value="BLR3904 PROTEIN"/>
    <property type="match status" value="1"/>
</dbReference>
<dbReference type="PANTHER" id="PTHR32552">
    <property type="entry name" value="FERRICHROME IRON RECEPTOR-RELATED"/>
    <property type="match status" value="1"/>
</dbReference>
<evidence type="ECO:0000256" key="11">
    <source>
        <dbReference type="RuleBase" id="RU003357"/>
    </source>
</evidence>
<reference evidence="15" key="1">
    <citation type="submission" date="2022-07" db="EMBL/GenBank/DDBJ databases">
        <title>Tahibacter sp., a new gammaproteobacterium isolated from the silt sample collected at pig farm.</title>
        <authorList>
            <person name="Chen H."/>
        </authorList>
    </citation>
    <scope>NUCLEOTIDE SEQUENCE</scope>
    <source>
        <strain evidence="15">P2K</strain>
    </source>
</reference>
<dbReference type="RefSeq" id="WP_255911764.1">
    <property type="nucleotide sequence ID" value="NZ_JANFQO010000003.1"/>
</dbReference>
<dbReference type="InterPro" id="IPR039426">
    <property type="entry name" value="TonB-dep_rcpt-like"/>
</dbReference>
<dbReference type="InterPro" id="IPR036942">
    <property type="entry name" value="Beta-barrel_TonB_sf"/>
</dbReference>
<dbReference type="InterPro" id="IPR012910">
    <property type="entry name" value="Plug_dom"/>
</dbReference>
<evidence type="ECO:0000256" key="9">
    <source>
        <dbReference type="ARBA" id="ARBA00023237"/>
    </source>
</evidence>
<dbReference type="Gene3D" id="2.40.170.20">
    <property type="entry name" value="TonB-dependent receptor, beta-barrel domain"/>
    <property type="match status" value="1"/>
</dbReference>
<evidence type="ECO:0000256" key="2">
    <source>
        <dbReference type="ARBA" id="ARBA00009810"/>
    </source>
</evidence>
<comment type="subcellular location">
    <subcellularLocation>
        <location evidence="1 10">Cell outer membrane</location>
        <topology evidence="1 10">Multi-pass membrane protein</topology>
    </subcellularLocation>
</comment>
<proteinExistence type="inferred from homology"/>
<evidence type="ECO:0000256" key="8">
    <source>
        <dbReference type="ARBA" id="ARBA00023170"/>
    </source>
</evidence>